<gene>
    <name evidence="3" type="ORF">LITE_LOCUS28409</name>
</gene>
<dbReference type="AlphaFoldDB" id="A0AAV0MFR1"/>
<feature type="compositionally biased region" description="Polar residues" evidence="1">
    <location>
        <begin position="230"/>
        <end position="243"/>
    </location>
</feature>
<evidence type="ECO:0000259" key="2">
    <source>
        <dbReference type="Pfam" id="PF26130"/>
    </source>
</evidence>
<dbReference type="Proteomes" id="UP001154282">
    <property type="component" value="Unassembled WGS sequence"/>
</dbReference>
<reference evidence="3" key="1">
    <citation type="submission" date="2022-08" db="EMBL/GenBank/DDBJ databases">
        <authorList>
            <person name="Gutierrez-Valencia J."/>
        </authorList>
    </citation>
    <scope>NUCLEOTIDE SEQUENCE</scope>
</reference>
<evidence type="ECO:0000313" key="4">
    <source>
        <dbReference type="Proteomes" id="UP001154282"/>
    </source>
</evidence>
<evidence type="ECO:0000313" key="3">
    <source>
        <dbReference type="EMBL" id="CAI0445085.1"/>
    </source>
</evidence>
<dbReference type="InterPro" id="IPR058594">
    <property type="entry name" value="PB1-like_dom_pln"/>
</dbReference>
<keyword evidence="4" id="KW-1185">Reference proteome</keyword>
<protein>
    <recommendedName>
        <fullName evidence="2">PB1-like domain-containing protein</fullName>
    </recommendedName>
</protein>
<evidence type="ECO:0000256" key="1">
    <source>
        <dbReference type="SAM" id="MobiDB-lite"/>
    </source>
</evidence>
<feature type="domain" description="PB1-like" evidence="2">
    <location>
        <begin position="64"/>
        <end position="141"/>
    </location>
</feature>
<accession>A0AAV0MFR1</accession>
<dbReference type="EMBL" id="CAMGYJ010000007">
    <property type="protein sequence ID" value="CAI0445085.1"/>
    <property type="molecule type" value="Genomic_DNA"/>
</dbReference>
<feature type="compositionally biased region" description="Acidic residues" evidence="1">
    <location>
        <begin position="212"/>
        <end position="227"/>
    </location>
</feature>
<feature type="region of interest" description="Disordered" evidence="1">
    <location>
        <begin position="151"/>
        <end position="170"/>
    </location>
</feature>
<name>A0AAV0MFR1_9ROSI</name>
<feature type="compositionally biased region" description="Low complexity" evidence="1">
    <location>
        <begin position="270"/>
        <end position="284"/>
    </location>
</feature>
<feature type="compositionally biased region" description="Acidic residues" evidence="1">
    <location>
        <begin position="179"/>
        <end position="191"/>
    </location>
</feature>
<comment type="caution">
    <text evidence="3">The sequence shown here is derived from an EMBL/GenBank/DDBJ whole genome shotgun (WGS) entry which is preliminary data.</text>
</comment>
<dbReference type="Pfam" id="PF26130">
    <property type="entry name" value="PB1-like"/>
    <property type="match status" value="1"/>
</dbReference>
<organism evidence="3 4">
    <name type="scientific">Linum tenue</name>
    <dbReference type="NCBI Taxonomy" id="586396"/>
    <lineage>
        <taxon>Eukaryota</taxon>
        <taxon>Viridiplantae</taxon>
        <taxon>Streptophyta</taxon>
        <taxon>Embryophyta</taxon>
        <taxon>Tracheophyta</taxon>
        <taxon>Spermatophyta</taxon>
        <taxon>Magnoliopsida</taxon>
        <taxon>eudicotyledons</taxon>
        <taxon>Gunneridae</taxon>
        <taxon>Pentapetalae</taxon>
        <taxon>rosids</taxon>
        <taxon>fabids</taxon>
        <taxon>Malpighiales</taxon>
        <taxon>Linaceae</taxon>
        <taxon>Linum</taxon>
    </lineage>
</organism>
<proteinExistence type="predicted"/>
<sequence>MVIFGLVRHLSIARRRCVVRNWSLDGPGGGVRVGPDVGVRTGMCDPTSEFGQRWQALVRGAVPKYVGGDEAVVNMVVDVLSYFELTKTLIEDLEYVSVERLWYLTPGKSMATGLHEIHSDAEVMNGLLPCVAKGQVRVYFEATKDFGDDGFMGDNYGHEHDGSDEDGENSAIPEFVQVGEEDDAQTSDEEYHEIRQKARNRRQNYRARIQESGEEVDQVVLEEDEGSENGGQNVSGSEEQNVGSGNGGQNLSHRVPPPGGVRATEPDLPPVNTTQPPTTQPESP</sequence>
<feature type="region of interest" description="Disordered" evidence="1">
    <location>
        <begin position="179"/>
        <end position="284"/>
    </location>
</feature>